<dbReference type="Proteomes" id="UP000055048">
    <property type="component" value="Unassembled WGS sequence"/>
</dbReference>
<name>A0A0V0SYD6_9BILA</name>
<dbReference type="EMBL" id="JYDJ01001673">
    <property type="protein sequence ID" value="KRX31617.1"/>
    <property type="molecule type" value="Genomic_DNA"/>
</dbReference>
<sequence length="46" mass="5451">MFPIPNFNHPGSVSKEFQYGGFPENLYRNYDLYPPSNVRDRIRICT</sequence>
<evidence type="ECO:0000313" key="2">
    <source>
        <dbReference type="EMBL" id="KRX31672.1"/>
    </source>
</evidence>
<gene>
    <name evidence="1" type="ORF">T05_14730</name>
    <name evidence="2" type="ORF">T05_488</name>
</gene>
<comment type="caution">
    <text evidence="2">The sequence shown here is derived from an EMBL/GenBank/DDBJ whole genome shotgun (WGS) entry which is preliminary data.</text>
</comment>
<organism evidence="2 3">
    <name type="scientific">Trichinella murrelli</name>
    <dbReference type="NCBI Taxonomy" id="144512"/>
    <lineage>
        <taxon>Eukaryota</taxon>
        <taxon>Metazoa</taxon>
        <taxon>Ecdysozoa</taxon>
        <taxon>Nematoda</taxon>
        <taxon>Enoplea</taxon>
        <taxon>Dorylaimia</taxon>
        <taxon>Trichinellida</taxon>
        <taxon>Trichinellidae</taxon>
        <taxon>Trichinella</taxon>
    </lineage>
</organism>
<accession>A0A0V0SYD6</accession>
<evidence type="ECO:0000313" key="3">
    <source>
        <dbReference type="Proteomes" id="UP000055048"/>
    </source>
</evidence>
<keyword evidence="3" id="KW-1185">Reference proteome</keyword>
<dbReference type="AlphaFoldDB" id="A0A0V0SYD6"/>
<dbReference type="EMBL" id="JYDJ01001642">
    <property type="protein sequence ID" value="KRX31672.1"/>
    <property type="molecule type" value="Genomic_DNA"/>
</dbReference>
<reference evidence="2 3" key="1">
    <citation type="submission" date="2015-01" db="EMBL/GenBank/DDBJ databases">
        <title>Evolution of Trichinella species and genotypes.</title>
        <authorList>
            <person name="Korhonen P.K."/>
            <person name="Edoardo P."/>
            <person name="Giuseppe L.R."/>
            <person name="Gasser R.B."/>
        </authorList>
    </citation>
    <scope>NUCLEOTIDE SEQUENCE [LARGE SCALE GENOMIC DNA]</scope>
    <source>
        <strain evidence="2">ISS417</strain>
    </source>
</reference>
<protein>
    <submittedName>
        <fullName evidence="2">Uncharacterized protein</fullName>
    </submittedName>
</protein>
<evidence type="ECO:0000313" key="1">
    <source>
        <dbReference type="EMBL" id="KRX31617.1"/>
    </source>
</evidence>
<proteinExistence type="predicted"/>